<dbReference type="InterPro" id="IPR038765">
    <property type="entry name" value="Papain-like_cys_pep_sf"/>
</dbReference>
<comment type="caution">
    <text evidence="3">The sequence shown here is derived from an EMBL/GenBank/DDBJ whole genome shotgun (WGS) entry which is preliminary data.</text>
</comment>
<dbReference type="InterPro" id="IPR021878">
    <property type="entry name" value="TgpA_N"/>
</dbReference>
<dbReference type="Proteomes" id="UP001589834">
    <property type="component" value="Unassembled WGS sequence"/>
</dbReference>
<feature type="domain" description="Transglutaminase-like" evidence="2">
    <location>
        <begin position="433"/>
        <end position="504"/>
    </location>
</feature>
<dbReference type="RefSeq" id="WP_377480596.1">
    <property type="nucleotide sequence ID" value="NZ_JBHLTN010000007.1"/>
</dbReference>
<organism evidence="3 4">
    <name type="scientific">Ottowia pentelensis</name>
    <dbReference type="NCBI Taxonomy" id="511108"/>
    <lineage>
        <taxon>Bacteria</taxon>
        <taxon>Pseudomonadati</taxon>
        <taxon>Pseudomonadota</taxon>
        <taxon>Betaproteobacteria</taxon>
        <taxon>Burkholderiales</taxon>
        <taxon>Comamonadaceae</taxon>
        <taxon>Ottowia</taxon>
    </lineage>
</organism>
<dbReference type="Gene3D" id="3.10.620.30">
    <property type="match status" value="1"/>
</dbReference>
<dbReference type="Pfam" id="PF11992">
    <property type="entry name" value="TgpA_N"/>
    <property type="match status" value="1"/>
</dbReference>
<feature type="transmembrane region" description="Helical" evidence="1">
    <location>
        <begin position="30"/>
        <end position="60"/>
    </location>
</feature>
<reference evidence="3 4" key="1">
    <citation type="submission" date="2024-09" db="EMBL/GenBank/DDBJ databases">
        <authorList>
            <person name="Sun Q."/>
            <person name="Mori K."/>
        </authorList>
    </citation>
    <scope>NUCLEOTIDE SEQUENCE [LARGE SCALE GENOMIC DNA]</scope>
    <source>
        <strain evidence="3 4">NCAIM B.02336</strain>
    </source>
</reference>
<gene>
    <name evidence="3" type="ORF">ACFFGG_05210</name>
</gene>
<dbReference type="PANTHER" id="PTHR42736">
    <property type="entry name" value="PROTEIN-GLUTAMINE GAMMA-GLUTAMYLTRANSFERASE"/>
    <property type="match status" value="1"/>
</dbReference>
<keyword evidence="1" id="KW-0812">Transmembrane</keyword>
<accession>A0ABV6PQ37</accession>
<evidence type="ECO:0000259" key="2">
    <source>
        <dbReference type="SMART" id="SM00460"/>
    </source>
</evidence>
<keyword evidence="1" id="KW-0472">Membrane</keyword>
<dbReference type="Pfam" id="PF01841">
    <property type="entry name" value="Transglut_core"/>
    <property type="match status" value="1"/>
</dbReference>
<dbReference type="InterPro" id="IPR052901">
    <property type="entry name" value="Bact_TGase-like"/>
</dbReference>
<protein>
    <submittedName>
        <fullName evidence="3">TransglutaminaseTgpA domain-containing protein</fullName>
    </submittedName>
</protein>
<proteinExistence type="predicted"/>
<feature type="transmembrane region" description="Helical" evidence="1">
    <location>
        <begin position="147"/>
        <end position="165"/>
    </location>
</feature>
<dbReference type="EMBL" id="JBHLTN010000007">
    <property type="protein sequence ID" value="MFC0591951.1"/>
    <property type="molecule type" value="Genomic_DNA"/>
</dbReference>
<keyword evidence="1" id="KW-1133">Transmembrane helix</keyword>
<dbReference type="PANTHER" id="PTHR42736:SF1">
    <property type="entry name" value="PROTEIN-GLUTAMINE GAMMA-GLUTAMYLTRANSFERASE"/>
    <property type="match status" value="1"/>
</dbReference>
<evidence type="ECO:0000256" key="1">
    <source>
        <dbReference type="SAM" id="Phobius"/>
    </source>
</evidence>
<dbReference type="SMART" id="SM00460">
    <property type="entry name" value="TGc"/>
    <property type="match status" value="1"/>
</dbReference>
<dbReference type="InterPro" id="IPR002931">
    <property type="entry name" value="Transglutaminase-like"/>
</dbReference>
<feature type="transmembrane region" description="Helical" evidence="1">
    <location>
        <begin position="177"/>
        <end position="198"/>
    </location>
</feature>
<name>A0ABV6PQ37_9BURK</name>
<feature type="transmembrane region" description="Helical" evidence="1">
    <location>
        <begin position="124"/>
        <end position="141"/>
    </location>
</feature>
<sequence length="692" mass="75408">MLNAAPHDAAPGARWLPRLQQLPRETRDTLFLLALVGWIVLPQVPYLPAWCSGLVAVVLLWRGTLALTGRPLPHRAWLIGLLIAATAATRVTHGALLGQDAGVTLVVCLLALKTLELRARRDALVIFFLGFFTLLTGFFHSQSLATAAVMLVGVWGLLTALINAHRPVGQPPLRDSAALALRMALAGAPVMIALFVFFPRFAPLWGVPSGDPRGRSGLSSTMEVGKVAALALDDGVALRVRFDGAPPPQRELYFRGPVLSHFDGREWTARGGGDGFDVALGPPPRDLQVRGAPIDYELTLEPSAGPWLLTLDAAPQAPALPPGWRARQTPDLQWLANRPVTALLRYRAQSWPEFSYGQTGWDGRLPRQLGAELQLPAGYNPRTLALARELRAAAPEGGPQAIVQAALQRLRSGGYSYTLEPGVSGRDSADEFWFDTKAGFCEHIASAFVVLLRAAGVPARIVTGFQGGEMNGLDGYWTVRNADAHAWTEVWLAGRGWVRVDPTGAVMPGRIGQTQRLRPPPGLVAGAIDTFNPDLLRQLRAGWEAVNNRWNQWVLNYTQGRQLDLLRGLGFEQPSWEDLGKVLAGLLTAAALVGAAWARWERTQHDPWLRLLQAARRRMRAAGIAAADSAPPRELARLAAQHSPWPAALRAPLARWLLALERQRYGGSGSPAAPSLATLRREFRQLRWPRPS</sequence>
<dbReference type="SUPFAM" id="SSF54001">
    <property type="entry name" value="Cysteine proteinases"/>
    <property type="match status" value="1"/>
</dbReference>
<keyword evidence="4" id="KW-1185">Reference proteome</keyword>
<evidence type="ECO:0000313" key="3">
    <source>
        <dbReference type="EMBL" id="MFC0591951.1"/>
    </source>
</evidence>
<evidence type="ECO:0000313" key="4">
    <source>
        <dbReference type="Proteomes" id="UP001589834"/>
    </source>
</evidence>